<name>A0ABN8X926_9GAMM</name>
<dbReference type="InterPro" id="IPR018189">
    <property type="entry name" value="Phosphoglucose_isomerase_CS"/>
</dbReference>
<evidence type="ECO:0000256" key="6">
    <source>
        <dbReference type="ARBA" id="ARBA00029321"/>
    </source>
</evidence>
<feature type="active site" description="Proton donor" evidence="7">
    <location>
        <position position="353"/>
    </location>
</feature>
<comment type="catalytic activity">
    <reaction evidence="6 7 8">
        <text>alpha-D-glucose 6-phosphate = beta-D-fructose 6-phosphate</text>
        <dbReference type="Rhea" id="RHEA:11816"/>
        <dbReference type="ChEBI" id="CHEBI:57634"/>
        <dbReference type="ChEBI" id="CHEBI:58225"/>
        <dbReference type="EC" id="5.3.1.9"/>
    </reaction>
</comment>
<accession>A0ABN8X926</accession>
<evidence type="ECO:0000256" key="1">
    <source>
        <dbReference type="ARBA" id="ARBA00004926"/>
    </source>
</evidence>
<comment type="pathway">
    <text evidence="1 7 8">Carbohydrate degradation; glycolysis; D-glyceraldehyde 3-phosphate and glycerone phosphate from D-glucose: step 2/4.</text>
</comment>
<keyword evidence="4 7" id="KW-0324">Glycolysis</keyword>
<sequence length="546" mass="61452">MTQLSSLPAWQSLTQHYREISGLHMRDLFAEDPQRFERFSLRLDDLLFDYSKNRITVQTVSLLLDLARQAGLKEKIAAMFRGDKINVTENRAVLHVALRNRSNRPIYVDGRDVMPDVNRVLAQMRKFTESVRSGEWRGCTGKAITDVVNIGIGGSDLGPKMAVKALSPYAHPRLRVRFVSNVDEADLLNNLRDLDPETTLFCISSKTFTTQETMTNARSAREWFLTKIDDQSAIAKHFVAISTNAERVAEFGIDTANMFEFWDWVGGRYSLWSVIGLPIALAVGMDAFEALLAGAHKVDEHFRTQPFERNIPVIMGLLGIWYANFFGAESYAILPYDQYLEELPAHLQQVDMESNGKMVDIEGKPVDYSTGPIIFGQPGTNGQHAFYQLIHQSRKLIPCDFLAAAQSHHSLGRHHEILVSNFLAQPEALMRGKTFDEAKDELEAEGLTGKGLTELAAAKTFPGNKPSNSFLYRKLTPETLGTLIALYEHKIFTQGAIWNINSFDQMGVELGKRLARTILSELADDDRVFAHDASTNGLINYYKEIR</sequence>
<dbReference type="InterPro" id="IPR035482">
    <property type="entry name" value="SIS_PGI_2"/>
</dbReference>
<evidence type="ECO:0000256" key="7">
    <source>
        <dbReference type="HAMAP-Rule" id="MF_00473"/>
    </source>
</evidence>
<gene>
    <name evidence="7 9" type="primary">pgi</name>
    <name evidence="9" type="ORF">MSZNOR_3417</name>
</gene>
<dbReference type="EC" id="5.3.1.9" evidence="7"/>
<protein>
    <recommendedName>
        <fullName evidence="7">Glucose-6-phosphate isomerase</fullName>
        <shortName evidence="7">GPI</shortName>
        <ecNumber evidence="7">5.3.1.9</ecNumber>
    </recommendedName>
    <alternativeName>
        <fullName evidence="7">Phosphoglucose isomerase</fullName>
        <shortName evidence="7">PGI</shortName>
    </alternativeName>
    <alternativeName>
        <fullName evidence="7">Phosphohexose isomerase</fullName>
        <shortName evidence="7">PHI</shortName>
    </alternativeName>
</protein>
<feature type="active site" evidence="7">
    <location>
        <position position="384"/>
    </location>
</feature>
<comment type="subcellular location">
    <subcellularLocation>
        <location evidence="7">Cytoplasm</location>
    </subcellularLocation>
</comment>
<dbReference type="InterPro" id="IPR023096">
    <property type="entry name" value="G6P_Isomerase_C"/>
</dbReference>
<dbReference type="EMBL" id="OX458333">
    <property type="protein sequence ID" value="CAI8899834.1"/>
    <property type="molecule type" value="Genomic_DNA"/>
</dbReference>
<dbReference type="Gene3D" id="1.10.1390.10">
    <property type="match status" value="1"/>
</dbReference>
<dbReference type="CDD" id="cd05015">
    <property type="entry name" value="SIS_PGI_1"/>
    <property type="match status" value="1"/>
</dbReference>
<evidence type="ECO:0000256" key="5">
    <source>
        <dbReference type="ARBA" id="ARBA00023235"/>
    </source>
</evidence>
<keyword evidence="10" id="KW-1185">Reference proteome</keyword>
<dbReference type="InterPro" id="IPR001672">
    <property type="entry name" value="G6P_Isomerase"/>
</dbReference>
<proteinExistence type="inferred from homology"/>
<dbReference type="PROSITE" id="PS51463">
    <property type="entry name" value="P_GLUCOSE_ISOMERASE_3"/>
    <property type="match status" value="1"/>
</dbReference>
<comment type="pathway">
    <text evidence="7">Carbohydrate biosynthesis; gluconeogenesis.</text>
</comment>
<dbReference type="HAMAP" id="MF_00473">
    <property type="entry name" value="G6P_isomerase"/>
    <property type="match status" value="1"/>
</dbReference>
<dbReference type="Proteomes" id="UP001162030">
    <property type="component" value="Chromosome"/>
</dbReference>
<dbReference type="PRINTS" id="PR00662">
    <property type="entry name" value="G6PISOMERASE"/>
</dbReference>
<evidence type="ECO:0000313" key="9">
    <source>
        <dbReference type="EMBL" id="CAI8899834.1"/>
    </source>
</evidence>
<dbReference type="PANTHER" id="PTHR11469:SF1">
    <property type="entry name" value="GLUCOSE-6-PHOSPHATE ISOMERASE"/>
    <property type="match status" value="1"/>
</dbReference>
<evidence type="ECO:0000256" key="3">
    <source>
        <dbReference type="ARBA" id="ARBA00022432"/>
    </source>
</evidence>
<keyword evidence="7" id="KW-0963">Cytoplasm</keyword>
<evidence type="ECO:0000313" key="10">
    <source>
        <dbReference type="Proteomes" id="UP001162030"/>
    </source>
</evidence>
<dbReference type="GO" id="GO:0004347">
    <property type="term" value="F:glucose-6-phosphate isomerase activity"/>
    <property type="evidence" value="ECO:0007669"/>
    <property type="project" value="UniProtKB-EC"/>
</dbReference>
<dbReference type="RefSeq" id="WP_026610920.1">
    <property type="nucleotide sequence ID" value="NZ_OX458333.1"/>
</dbReference>
<dbReference type="NCBIfam" id="NF001211">
    <property type="entry name" value="PRK00179.1"/>
    <property type="match status" value="1"/>
</dbReference>
<evidence type="ECO:0000256" key="2">
    <source>
        <dbReference type="ARBA" id="ARBA00006604"/>
    </source>
</evidence>
<comment type="function">
    <text evidence="7">Catalyzes the reversible isomerization of glucose-6-phosphate to fructose-6-phosphate.</text>
</comment>
<dbReference type="PROSITE" id="PS00174">
    <property type="entry name" value="P_GLUCOSE_ISOMERASE_2"/>
    <property type="match status" value="1"/>
</dbReference>
<dbReference type="Pfam" id="PF00342">
    <property type="entry name" value="PGI"/>
    <property type="match status" value="1"/>
</dbReference>
<keyword evidence="5 7" id="KW-0413">Isomerase</keyword>
<dbReference type="Gene3D" id="3.40.50.10490">
    <property type="entry name" value="Glucose-6-phosphate isomerase like protein, domain 1"/>
    <property type="match status" value="2"/>
</dbReference>
<evidence type="ECO:0000256" key="8">
    <source>
        <dbReference type="RuleBase" id="RU000612"/>
    </source>
</evidence>
<keyword evidence="3 7" id="KW-0312">Gluconeogenesis</keyword>
<dbReference type="CDD" id="cd05016">
    <property type="entry name" value="SIS_PGI_2"/>
    <property type="match status" value="1"/>
</dbReference>
<dbReference type="InterPro" id="IPR046348">
    <property type="entry name" value="SIS_dom_sf"/>
</dbReference>
<comment type="similarity">
    <text evidence="2 7 8">Belongs to the GPI family.</text>
</comment>
<dbReference type="PANTHER" id="PTHR11469">
    <property type="entry name" value="GLUCOSE-6-PHOSPHATE ISOMERASE"/>
    <property type="match status" value="1"/>
</dbReference>
<feature type="active site" evidence="7">
    <location>
        <position position="512"/>
    </location>
</feature>
<dbReference type="SUPFAM" id="SSF53697">
    <property type="entry name" value="SIS domain"/>
    <property type="match status" value="1"/>
</dbReference>
<organism evidence="9 10">
    <name type="scientific">Methylocaldum szegediense</name>
    <dbReference type="NCBI Taxonomy" id="73780"/>
    <lineage>
        <taxon>Bacteria</taxon>
        <taxon>Pseudomonadati</taxon>
        <taxon>Pseudomonadota</taxon>
        <taxon>Gammaproteobacteria</taxon>
        <taxon>Methylococcales</taxon>
        <taxon>Methylococcaceae</taxon>
        <taxon>Methylocaldum</taxon>
    </lineage>
</organism>
<reference evidence="9 10" key="1">
    <citation type="submission" date="2023-03" db="EMBL/GenBank/DDBJ databases">
        <authorList>
            <person name="Pearce D."/>
        </authorList>
    </citation>
    <scope>NUCLEOTIDE SEQUENCE [LARGE SCALE GENOMIC DNA]</scope>
    <source>
        <strain evidence="9">Msz</strain>
    </source>
</reference>
<dbReference type="InterPro" id="IPR035476">
    <property type="entry name" value="SIS_PGI_1"/>
</dbReference>
<evidence type="ECO:0000256" key="4">
    <source>
        <dbReference type="ARBA" id="ARBA00023152"/>
    </source>
</evidence>